<feature type="transmembrane region" description="Helical" evidence="6">
    <location>
        <begin position="373"/>
        <end position="391"/>
    </location>
</feature>
<dbReference type="InterPro" id="IPR020846">
    <property type="entry name" value="MFS_dom"/>
</dbReference>
<sequence length="441" mass="48147">MDNNNKATRIRWIIAGLMWTAIAINYIDRVVLSAAAPFISKEFALNATEMGLIMSAFFWSYALLQLPAGWLADRFGQKATLGGAVLWWSLATALTGLATGFKSLFALRIGLGIGEAAAYPSNAGITSRWFPDKERATVSGIFDSGSKFGGAVAMPLIVGLIALFGWKLTFVISGALGILWALAWFAFYRNDPEDHPRINQAELRYIREGQRRREGNGEKPAMRWYELLRYRNVWAMCLGFFFINYNSYFFITWLPTYLVKEKGMDLISMGFMAALPLLIAMVVEVFAGWLSDRIYRSGRYSLTTIRKTFLIVGLLMASCIGLAAFAESAWIAIALLCIAKSGTTVAATQVWAMPGDIAPRGMTSMLAGLQNSVSNMGGVVGPIVTGFIVATTGSFNIALLFSAGLIVAAILNYLFLLGRVEPIVTEDDPEADLLGAGQPSH</sequence>
<feature type="transmembrane region" description="Helical" evidence="6">
    <location>
        <begin position="266"/>
        <end position="287"/>
    </location>
</feature>
<accession>A0A1G5P355</accession>
<dbReference type="EMBL" id="FMWB01000009">
    <property type="protein sequence ID" value="SCZ43957.1"/>
    <property type="molecule type" value="Genomic_DNA"/>
</dbReference>
<evidence type="ECO:0000313" key="9">
    <source>
        <dbReference type="Proteomes" id="UP000183046"/>
    </source>
</evidence>
<dbReference type="InterPro" id="IPR011701">
    <property type="entry name" value="MFS"/>
</dbReference>
<dbReference type="SUPFAM" id="SSF103473">
    <property type="entry name" value="MFS general substrate transporter"/>
    <property type="match status" value="1"/>
</dbReference>
<feature type="transmembrane region" description="Helical" evidence="6">
    <location>
        <begin position="308"/>
        <end position="325"/>
    </location>
</feature>
<dbReference type="InterPro" id="IPR050382">
    <property type="entry name" value="MFS_Na/Anion_cotransporter"/>
</dbReference>
<proteinExistence type="inferred from homology"/>
<dbReference type="RefSeq" id="WP_074584376.1">
    <property type="nucleotide sequence ID" value="NZ_FMWB01000009.1"/>
</dbReference>
<feature type="transmembrane region" description="Helical" evidence="6">
    <location>
        <begin position="331"/>
        <end position="352"/>
    </location>
</feature>
<dbReference type="OrthoDB" id="9771451at2"/>
<gene>
    <name evidence="8" type="ORF">SAMN05216279_10952</name>
</gene>
<dbReference type="CDD" id="cd17319">
    <property type="entry name" value="MFS_ExuT_GudP_like"/>
    <property type="match status" value="1"/>
</dbReference>
<dbReference type="PROSITE" id="PS50850">
    <property type="entry name" value="MFS"/>
    <property type="match status" value="1"/>
</dbReference>
<evidence type="ECO:0000256" key="1">
    <source>
        <dbReference type="ARBA" id="ARBA00004141"/>
    </source>
</evidence>
<evidence type="ECO:0000256" key="4">
    <source>
        <dbReference type="ARBA" id="ARBA00023136"/>
    </source>
</evidence>
<name>A0A1G5P355_9PSED</name>
<keyword evidence="4 6" id="KW-0472">Membrane</keyword>
<evidence type="ECO:0000313" key="8">
    <source>
        <dbReference type="EMBL" id="SCZ43957.1"/>
    </source>
</evidence>
<protein>
    <submittedName>
        <fullName evidence="8">MFS transporter, ACS family, glucarate transporter</fullName>
    </submittedName>
</protein>
<keyword evidence="2 6" id="KW-0812">Transmembrane</keyword>
<dbReference type="GO" id="GO:0016020">
    <property type="term" value="C:membrane"/>
    <property type="evidence" value="ECO:0007669"/>
    <property type="project" value="UniProtKB-SubCell"/>
</dbReference>
<dbReference type="InterPro" id="IPR036259">
    <property type="entry name" value="MFS_trans_sf"/>
</dbReference>
<evidence type="ECO:0000256" key="2">
    <source>
        <dbReference type="ARBA" id="ARBA00022692"/>
    </source>
</evidence>
<dbReference type="Pfam" id="PF07690">
    <property type="entry name" value="MFS_1"/>
    <property type="match status" value="1"/>
</dbReference>
<comment type="caution">
    <text evidence="8">The sequence shown here is derived from an EMBL/GenBank/DDBJ whole genome shotgun (WGS) entry which is preliminary data.</text>
</comment>
<feature type="transmembrane region" description="Helical" evidence="6">
    <location>
        <begin position="84"/>
        <end position="105"/>
    </location>
</feature>
<feature type="transmembrane region" description="Helical" evidence="6">
    <location>
        <begin position="397"/>
        <end position="416"/>
    </location>
</feature>
<evidence type="ECO:0000256" key="5">
    <source>
        <dbReference type="ARBA" id="ARBA00038514"/>
    </source>
</evidence>
<feature type="transmembrane region" description="Helical" evidence="6">
    <location>
        <begin position="233"/>
        <end position="254"/>
    </location>
</feature>
<dbReference type="AlphaFoldDB" id="A0A1G5P355"/>
<feature type="domain" description="Major facilitator superfamily (MFS) profile" evidence="7">
    <location>
        <begin position="14"/>
        <end position="421"/>
    </location>
</feature>
<dbReference type="GO" id="GO:0022857">
    <property type="term" value="F:transmembrane transporter activity"/>
    <property type="evidence" value="ECO:0007669"/>
    <property type="project" value="InterPro"/>
</dbReference>
<evidence type="ECO:0000256" key="3">
    <source>
        <dbReference type="ARBA" id="ARBA00022989"/>
    </source>
</evidence>
<dbReference type="Gene3D" id="1.20.1250.20">
    <property type="entry name" value="MFS general substrate transporter like domains"/>
    <property type="match status" value="2"/>
</dbReference>
<comment type="subcellular location">
    <subcellularLocation>
        <location evidence="1">Membrane</location>
        <topology evidence="1">Multi-pass membrane protein</topology>
    </subcellularLocation>
</comment>
<feature type="transmembrane region" description="Helical" evidence="6">
    <location>
        <begin position="12"/>
        <end position="31"/>
    </location>
</feature>
<dbReference type="PANTHER" id="PTHR11662">
    <property type="entry name" value="SOLUTE CARRIER FAMILY 17"/>
    <property type="match status" value="1"/>
</dbReference>
<feature type="transmembrane region" description="Helical" evidence="6">
    <location>
        <begin position="43"/>
        <end position="64"/>
    </location>
</feature>
<dbReference type="PANTHER" id="PTHR11662:SF399">
    <property type="entry name" value="FI19708P1-RELATED"/>
    <property type="match status" value="1"/>
</dbReference>
<evidence type="ECO:0000256" key="6">
    <source>
        <dbReference type="SAM" id="Phobius"/>
    </source>
</evidence>
<reference evidence="9" key="1">
    <citation type="submission" date="2016-10" db="EMBL/GenBank/DDBJ databases">
        <authorList>
            <person name="de Groot N.N."/>
        </authorList>
    </citation>
    <scope>NUCLEOTIDE SEQUENCE [LARGE SCALE GENOMIC DNA]</scope>
    <source>
        <strain evidence="9">DSM 15758</strain>
    </source>
</reference>
<comment type="similarity">
    <text evidence="5">Belongs to the major facilitator superfamily. Phthalate permease family.</text>
</comment>
<dbReference type="Proteomes" id="UP000183046">
    <property type="component" value="Unassembled WGS sequence"/>
</dbReference>
<keyword evidence="3 6" id="KW-1133">Transmembrane helix</keyword>
<organism evidence="8 9">
    <name type="scientific">Pseudomonas oryzihabitans</name>
    <dbReference type="NCBI Taxonomy" id="47885"/>
    <lineage>
        <taxon>Bacteria</taxon>
        <taxon>Pseudomonadati</taxon>
        <taxon>Pseudomonadota</taxon>
        <taxon>Gammaproteobacteria</taxon>
        <taxon>Pseudomonadales</taxon>
        <taxon>Pseudomonadaceae</taxon>
        <taxon>Pseudomonas</taxon>
    </lineage>
</organism>
<evidence type="ECO:0000259" key="7">
    <source>
        <dbReference type="PROSITE" id="PS50850"/>
    </source>
</evidence>